<dbReference type="Pfam" id="PF00677">
    <property type="entry name" value="Lum_binding"/>
    <property type="match status" value="2"/>
</dbReference>
<dbReference type="PROSITE" id="PS51177">
    <property type="entry name" value="LUMAZINE_BIND"/>
    <property type="match status" value="2"/>
</dbReference>
<evidence type="ECO:0000256" key="8">
    <source>
        <dbReference type="ARBA" id="ARBA00022737"/>
    </source>
</evidence>
<keyword evidence="14" id="KW-1185">Reference proteome</keyword>
<gene>
    <name evidence="13" type="primary">ribE</name>
    <name evidence="12" type="ORF">BN2458_PEG1975</name>
    <name evidence="13" type="ORF">LS75_003635</name>
</gene>
<evidence type="ECO:0000256" key="2">
    <source>
        <dbReference type="ARBA" id="ARBA00002803"/>
    </source>
</evidence>
<reference evidence="13 14" key="1">
    <citation type="journal article" date="2014" name="Genome Announc.">
        <title>Draft genome sequences of eight enterohepatic helicobacter species isolated from both laboratory and wild rodents.</title>
        <authorList>
            <person name="Sheh A."/>
            <person name="Shen Z."/>
            <person name="Fox J.G."/>
        </authorList>
    </citation>
    <scope>NUCLEOTIDE SEQUENCE [LARGE SCALE GENOMIC DNA]</scope>
    <source>
        <strain evidence="13 14">MIT 98-6810</strain>
    </source>
</reference>
<dbReference type="NCBIfam" id="NF006767">
    <property type="entry name" value="PRK09289.1"/>
    <property type="match status" value="1"/>
</dbReference>
<dbReference type="EMBL" id="JRPF02000003">
    <property type="protein sequence ID" value="TLD78857.1"/>
    <property type="molecule type" value="Genomic_DNA"/>
</dbReference>
<evidence type="ECO:0000256" key="1">
    <source>
        <dbReference type="ARBA" id="ARBA00000968"/>
    </source>
</evidence>
<dbReference type="PATRIC" id="fig|76936.10.peg.1923"/>
<dbReference type="CDD" id="cd00402">
    <property type="entry name" value="Riboflavin_synthase_like"/>
    <property type="match status" value="1"/>
</dbReference>
<dbReference type="EC" id="2.5.1.9" evidence="4 9"/>
<dbReference type="NCBIfam" id="TIGR00187">
    <property type="entry name" value="ribE"/>
    <property type="match status" value="1"/>
</dbReference>
<dbReference type="AlphaFoldDB" id="A0A099UBV6"/>
<comment type="function">
    <text evidence="2">Catalyzes the dismutation of two molecules of 6,7-dimethyl-8-ribityllumazine, resulting in the formation of riboflavin and 5-amino-6-(D-ribitylamino)uracil.</text>
</comment>
<evidence type="ECO:0000313" key="15">
    <source>
        <dbReference type="Proteomes" id="UP000064525"/>
    </source>
</evidence>
<evidence type="ECO:0000313" key="13">
    <source>
        <dbReference type="EMBL" id="TLD78857.1"/>
    </source>
</evidence>
<evidence type="ECO:0000259" key="11">
    <source>
        <dbReference type="PROSITE" id="PS51177"/>
    </source>
</evidence>
<dbReference type="SUPFAM" id="SSF63380">
    <property type="entry name" value="Riboflavin synthase domain-like"/>
    <property type="match status" value="2"/>
</dbReference>
<dbReference type="EMBL" id="LN907858">
    <property type="protein sequence ID" value="CUU40858.1"/>
    <property type="molecule type" value="Genomic_DNA"/>
</dbReference>
<dbReference type="STRING" id="76936.BN2458_PEG1975"/>
<dbReference type="GeneID" id="78152086"/>
<feature type="repeat" description="Lumazine-binding" evidence="10">
    <location>
        <begin position="1"/>
        <end position="89"/>
    </location>
</feature>
<reference evidence="15" key="2">
    <citation type="submission" date="2015-11" db="EMBL/GenBank/DDBJ databases">
        <authorList>
            <person name="Anvar S.Y."/>
        </authorList>
    </citation>
    <scope>NUCLEOTIDE SEQUENCE [LARGE SCALE GENOMIC DNA]</scope>
</reference>
<dbReference type="InterPro" id="IPR023366">
    <property type="entry name" value="ATP_synth_asu-like_sf"/>
</dbReference>
<organism evidence="12 15">
    <name type="scientific">Helicobacter typhlonius</name>
    <dbReference type="NCBI Taxonomy" id="76936"/>
    <lineage>
        <taxon>Bacteria</taxon>
        <taxon>Pseudomonadati</taxon>
        <taxon>Campylobacterota</taxon>
        <taxon>Epsilonproteobacteria</taxon>
        <taxon>Campylobacterales</taxon>
        <taxon>Helicobacteraceae</taxon>
        <taxon>Helicobacter</taxon>
    </lineage>
</organism>
<dbReference type="GO" id="GO:0009231">
    <property type="term" value="P:riboflavin biosynthetic process"/>
    <property type="evidence" value="ECO:0007669"/>
    <property type="project" value="UniProtKB-KW"/>
</dbReference>
<evidence type="ECO:0000313" key="14">
    <source>
        <dbReference type="Proteomes" id="UP000029925"/>
    </source>
</evidence>
<dbReference type="InterPro" id="IPR026017">
    <property type="entry name" value="Lumazine-bd_dom"/>
</dbReference>
<evidence type="ECO:0000256" key="6">
    <source>
        <dbReference type="ARBA" id="ARBA00022619"/>
    </source>
</evidence>
<evidence type="ECO:0000256" key="4">
    <source>
        <dbReference type="ARBA" id="ARBA00012827"/>
    </source>
</evidence>
<proteinExistence type="predicted"/>
<dbReference type="PANTHER" id="PTHR21098:SF12">
    <property type="entry name" value="RIBOFLAVIN SYNTHASE"/>
    <property type="match status" value="1"/>
</dbReference>
<dbReference type="KEGG" id="hty:BN2458_PEG1975"/>
<accession>A0A099UBV6</accession>
<dbReference type="PANTHER" id="PTHR21098">
    <property type="entry name" value="RIBOFLAVIN SYNTHASE ALPHA CHAIN"/>
    <property type="match status" value="1"/>
</dbReference>
<comment type="catalytic activity">
    <reaction evidence="1">
        <text>2 6,7-dimethyl-8-(1-D-ribityl)lumazine + H(+) = 5-amino-6-(D-ribitylamino)uracil + riboflavin</text>
        <dbReference type="Rhea" id="RHEA:20772"/>
        <dbReference type="ChEBI" id="CHEBI:15378"/>
        <dbReference type="ChEBI" id="CHEBI:15934"/>
        <dbReference type="ChEBI" id="CHEBI:57986"/>
        <dbReference type="ChEBI" id="CHEBI:58201"/>
        <dbReference type="EC" id="2.5.1.9"/>
    </reaction>
</comment>
<name>A0A099UBV6_9HELI</name>
<keyword evidence="7 12" id="KW-0808">Transferase</keyword>
<dbReference type="RefSeq" id="WP_034325348.1">
    <property type="nucleotide sequence ID" value="NZ_CAJTQN010000001.1"/>
</dbReference>
<dbReference type="PIRSF" id="PIRSF000498">
    <property type="entry name" value="Riboflavin_syn_A"/>
    <property type="match status" value="1"/>
</dbReference>
<evidence type="ECO:0000256" key="5">
    <source>
        <dbReference type="ARBA" id="ARBA00013950"/>
    </source>
</evidence>
<dbReference type="GO" id="GO:0004746">
    <property type="term" value="F:riboflavin synthase activity"/>
    <property type="evidence" value="ECO:0007669"/>
    <property type="project" value="UniProtKB-UniRule"/>
</dbReference>
<feature type="domain" description="Lumazine-binding" evidence="11">
    <location>
        <begin position="1"/>
        <end position="89"/>
    </location>
</feature>
<evidence type="ECO:0000256" key="3">
    <source>
        <dbReference type="ARBA" id="ARBA00004887"/>
    </source>
</evidence>
<evidence type="ECO:0000256" key="7">
    <source>
        <dbReference type="ARBA" id="ARBA00022679"/>
    </source>
</evidence>
<evidence type="ECO:0000256" key="9">
    <source>
        <dbReference type="NCBIfam" id="TIGR00187"/>
    </source>
</evidence>
<dbReference type="Proteomes" id="UP000029925">
    <property type="component" value="Unassembled WGS sequence"/>
</dbReference>
<keyword evidence="8" id="KW-0677">Repeat</keyword>
<dbReference type="Proteomes" id="UP000064525">
    <property type="component" value="Chromosome I"/>
</dbReference>
<evidence type="ECO:0000313" key="12">
    <source>
        <dbReference type="EMBL" id="CUU40858.1"/>
    </source>
</evidence>
<evidence type="ECO:0000256" key="10">
    <source>
        <dbReference type="PROSITE-ProRule" id="PRU00524"/>
    </source>
</evidence>
<dbReference type="OrthoDB" id="9788537at2"/>
<keyword evidence="6" id="KW-0686">Riboflavin biosynthesis</keyword>
<sequence length="231" mass="25320">MFSGLVREIAQVKNFANNTLEVFTPYKAKLGDSIAINGACLTAVSFFSGGMAMELSKHTQEHIALENYAQGAFVHLEPALQVGDRFDGHIVQGHIDSIGRITRIEHNADSSDFWIQAPAQSLLCIIPKGSVCVEGISLTIVERINDSFKLTIIPHTLQNTLFGRFEVGRRVNIETDVITRSVVSTLQFLDSQHLQNLGILAQNGNGANSSHRNNRLGNVSWGDIDAQSLSY</sequence>
<feature type="repeat" description="Lumazine-binding" evidence="10">
    <location>
        <begin position="90"/>
        <end position="186"/>
    </location>
</feature>
<reference evidence="12" key="3">
    <citation type="submission" date="2015-11" db="EMBL/GenBank/DDBJ databases">
        <authorList>
            <person name="Zhang Y."/>
            <person name="Guo Z."/>
        </authorList>
    </citation>
    <scope>NUCLEOTIDE SEQUENCE</scope>
    <source>
        <strain evidence="12">1</strain>
    </source>
</reference>
<dbReference type="Gene3D" id="2.40.30.20">
    <property type="match status" value="2"/>
</dbReference>
<feature type="domain" description="Lumazine-binding" evidence="11">
    <location>
        <begin position="90"/>
        <end position="186"/>
    </location>
</feature>
<protein>
    <recommendedName>
        <fullName evidence="5 9">Riboflavin synthase</fullName>
        <ecNumber evidence="4 9">2.5.1.9</ecNumber>
    </recommendedName>
</protein>
<comment type="pathway">
    <text evidence="3">Cofactor biosynthesis; riboflavin biosynthesis; riboflavin from 2-hydroxy-3-oxobutyl phosphate and 5-amino-6-(D-ribitylamino)uracil: step 2/2.</text>
</comment>
<dbReference type="InterPro" id="IPR017938">
    <property type="entry name" value="Riboflavin_synthase-like_b-brl"/>
</dbReference>
<dbReference type="InterPro" id="IPR001783">
    <property type="entry name" value="Lumazine-bd"/>
</dbReference>